<keyword evidence="3" id="KW-1185">Reference proteome</keyword>
<name>A0ABU6RHT2_9FABA</name>
<feature type="region of interest" description="Disordered" evidence="1">
    <location>
        <begin position="242"/>
        <end position="261"/>
    </location>
</feature>
<sequence length="261" mass="30054">MFAPIPLWKGKLYNALQDQGIWNVSYRKKQKFYCFFILRRHFHYDRHYDTLYTRNNINIVGYSKIWPIKERDCLNTLVSHLHNCNNPSLQVITGIEGLSLAEEEASSSQNTIQEDLNQFQTDFFTSSIIFPTPPLSQDSDPWGDPLSQNPYDYEEEPDARVYPILSSPTHVDAGIDDDAIEEYDWDRMVLRERTEAQSKLMPLEKGAAQFWRTPSQCRMIGPRHWANGATVGFACMIGGRGQSRSTRARHRTNCVPRGTGS</sequence>
<evidence type="ECO:0000313" key="3">
    <source>
        <dbReference type="Proteomes" id="UP001341840"/>
    </source>
</evidence>
<gene>
    <name evidence="2" type="ORF">PIB30_050374</name>
</gene>
<dbReference type="EMBL" id="JASCZI010030554">
    <property type="protein sequence ID" value="MED6123575.1"/>
    <property type="molecule type" value="Genomic_DNA"/>
</dbReference>
<accession>A0ABU6RHT2</accession>
<proteinExistence type="predicted"/>
<evidence type="ECO:0000313" key="2">
    <source>
        <dbReference type="EMBL" id="MED6123575.1"/>
    </source>
</evidence>
<protein>
    <submittedName>
        <fullName evidence="2">Uncharacterized protein</fullName>
    </submittedName>
</protein>
<dbReference type="Proteomes" id="UP001341840">
    <property type="component" value="Unassembled WGS sequence"/>
</dbReference>
<evidence type="ECO:0000256" key="1">
    <source>
        <dbReference type="SAM" id="MobiDB-lite"/>
    </source>
</evidence>
<comment type="caution">
    <text evidence="2">The sequence shown here is derived from an EMBL/GenBank/DDBJ whole genome shotgun (WGS) entry which is preliminary data.</text>
</comment>
<reference evidence="2 3" key="1">
    <citation type="journal article" date="2023" name="Plants (Basel)">
        <title>Bridging the Gap: Combining Genomics and Transcriptomics Approaches to Understand Stylosanthes scabra, an Orphan Legume from the Brazilian Caatinga.</title>
        <authorList>
            <person name="Ferreira-Neto J.R.C."/>
            <person name="da Silva M.D."/>
            <person name="Binneck E."/>
            <person name="de Melo N.F."/>
            <person name="da Silva R.H."/>
            <person name="de Melo A.L.T.M."/>
            <person name="Pandolfi V."/>
            <person name="Bustamante F.O."/>
            <person name="Brasileiro-Vidal A.C."/>
            <person name="Benko-Iseppon A.M."/>
        </authorList>
    </citation>
    <scope>NUCLEOTIDE SEQUENCE [LARGE SCALE GENOMIC DNA]</scope>
    <source>
        <tissue evidence="2">Leaves</tissue>
    </source>
</reference>
<organism evidence="2 3">
    <name type="scientific">Stylosanthes scabra</name>
    <dbReference type="NCBI Taxonomy" id="79078"/>
    <lineage>
        <taxon>Eukaryota</taxon>
        <taxon>Viridiplantae</taxon>
        <taxon>Streptophyta</taxon>
        <taxon>Embryophyta</taxon>
        <taxon>Tracheophyta</taxon>
        <taxon>Spermatophyta</taxon>
        <taxon>Magnoliopsida</taxon>
        <taxon>eudicotyledons</taxon>
        <taxon>Gunneridae</taxon>
        <taxon>Pentapetalae</taxon>
        <taxon>rosids</taxon>
        <taxon>fabids</taxon>
        <taxon>Fabales</taxon>
        <taxon>Fabaceae</taxon>
        <taxon>Papilionoideae</taxon>
        <taxon>50 kb inversion clade</taxon>
        <taxon>dalbergioids sensu lato</taxon>
        <taxon>Dalbergieae</taxon>
        <taxon>Pterocarpus clade</taxon>
        <taxon>Stylosanthes</taxon>
    </lineage>
</organism>